<feature type="domain" description="SAM" evidence="2">
    <location>
        <begin position="347"/>
        <end position="393"/>
    </location>
</feature>
<dbReference type="SUPFAM" id="SSF47769">
    <property type="entry name" value="SAM/Pointed domain"/>
    <property type="match status" value="1"/>
</dbReference>
<feature type="region of interest" description="Disordered" evidence="1">
    <location>
        <begin position="424"/>
        <end position="493"/>
    </location>
</feature>
<dbReference type="GO" id="GO:0045892">
    <property type="term" value="P:negative regulation of DNA-templated transcription"/>
    <property type="evidence" value="ECO:0007669"/>
    <property type="project" value="TreeGrafter"/>
</dbReference>
<dbReference type="PROSITE" id="PS50105">
    <property type="entry name" value="SAM_DOMAIN"/>
    <property type="match status" value="1"/>
</dbReference>
<dbReference type="EMBL" id="DYDO01000004">
    <property type="protein sequence ID" value="DBA26159.1"/>
    <property type="molecule type" value="Genomic_DNA"/>
</dbReference>
<dbReference type="SMART" id="SM00454">
    <property type="entry name" value="SAM"/>
    <property type="match status" value="1"/>
</dbReference>
<dbReference type="Proteomes" id="UP001181693">
    <property type="component" value="Unassembled WGS sequence"/>
</dbReference>
<gene>
    <name evidence="3" type="ORF">GDO54_010456</name>
</gene>
<evidence type="ECO:0000256" key="1">
    <source>
        <dbReference type="SAM" id="MobiDB-lite"/>
    </source>
</evidence>
<dbReference type="InterPro" id="IPR050548">
    <property type="entry name" value="PcG_chromatin_remod_factors"/>
</dbReference>
<feature type="compositionally biased region" description="Basic and acidic residues" evidence="1">
    <location>
        <begin position="280"/>
        <end position="290"/>
    </location>
</feature>
<sequence>MMMRNQILPVNPQVVMPAQQRMPLMPTQFEPRLLDRELLPSSDLIIPNDTRQLHMGSQFGSSVPSHPSIMSNRTFPGPGYSNFLHTEPLDLMARRQELLQKQNITRMDVEMNAMYHHREVDKAHRKGFVDMDTPFLYHGMPPNPGAFRGRQIYPEGQLPSDLFVHRNTLEILHGSALLKAGSPYAPISSLQRERARRPGRRTSNQKVAESSMGVSKLHQENKTHSSPNTAEEDKEEKKEEDTFNKCDQVKAQAGPTTDKNATEIPDSQEKTSNSNPIEASRGRNGPDKELPNPGPAFEDRFIYQSPVPISASPYGFQVTMNPSLLPGAHSLFLNREDLPTIQDICKWTSQDVYNFICSLPGCSAYAQVFKDHEIDGVTLPLLTEDHLLDTMGLKLGPALKIRSQICCRLGNIFHMTSLSLPGSVSSSATAPSDQPSEVISPIARNNSSNTVPSPCAPDPDSLKATDVSAPEHKDSPCDVSSAQIDFQMNPQKN</sequence>
<feature type="compositionally biased region" description="Polar residues" evidence="1">
    <location>
        <begin position="478"/>
        <end position="493"/>
    </location>
</feature>
<accession>A0AAV3A541</accession>
<dbReference type="GO" id="GO:0042393">
    <property type="term" value="F:histone binding"/>
    <property type="evidence" value="ECO:0007669"/>
    <property type="project" value="TreeGrafter"/>
</dbReference>
<proteinExistence type="predicted"/>
<dbReference type="GO" id="GO:0003682">
    <property type="term" value="F:chromatin binding"/>
    <property type="evidence" value="ECO:0007669"/>
    <property type="project" value="TreeGrafter"/>
</dbReference>
<feature type="region of interest" description="Disordered" evidence="1">
    <location>
        <begin position="188"/>
        <end position="299"/>
    </location>
</feature>
<feature type="compositionally biased region" description="Basic and acidic residues" evidence="1">
    <location>
        <begin position="235"/>
        <end position="248"/>
    </location>
</feature>
<feature type="compositionally biased region" description="Polar residues" evidence="1">
    <location>
        <begin position="428"/>
        <end position="452"/>
    </location>
</feature>
<organism evidence="3 4">
    <name type="scientific">Pyxicephalus adspersus</name>
    <name type="common">African bullfrog</name>
    <dbReference type="NCBI Taxonomy" id="30357"/>
    <lineage>
        <taxon>Eukaryota</taxon>
        <taxon>Metazoa</taxon>
        <taxon>Chordata</taxon>
        <taxon>Craniata</taxon>
        <taxon>Vertebrata</taxon>
        <taxon>Euteleostomi</taxon>
        <taxon>Amphibia</taxon>
        <taxon>Batrachia</taxon>
        <taxon>Anura</taxon>
        <taxon>Neobatrachia</taxon>
        <taxon>Ranoidea</taxon>
        <taxon>Pyxicephalidae</taxon>
        <taxon>Pyxicephalinae</taxon>
        <taxon>Pyxicephalus</taxon>
    </lineage>
</organism>
<dbReference type="AlphaFoldDB" id="A0AAV3A541"/>
<dbReference type="CDD" id="cd09579">
    <property type="entry name" value="SAM_Samd7_11"/>
    <property type="match status" value="1"/>
</dbReference>
<dbReference type="GO" id="GO:0005634">
    <property type="term" value="C:nucleus"/>
    <property type="evidence" value="ECO:0007669"/>
    <property type="project" value="TreeGrafter"/>
</dbReference>
<name>A0AAV3A541_PYXAD</name>
<dbReference type="InterPro" id="IPR013761">
    <property type="entry name" value="SAM/pointed_sf"/>
</dbReference>
<protein>
    <recommendedName>
        <fullName evidence="2">SAM domain-containing protein</fullName>
    </recommendedName>
</protein>
<evidence type="ECO:0000259" key="2">
    <source>
        <dbReference type="PROSITE" id="PS50105"/>
    </source>
</evidence>
<dbReference type="PANTHER" id="PTHR12247">
    <property type="entry name" value="POLYCOMB GROUP PROTEIN"/>
    <property type="match status" value="1"/>
</dbReference>
<reference evidence="3" key="1">
    <citation type="thesis" date="2020" institute="ProQuest LLC" country="789 East Eisenhower Parkway, Ann Arbor, MI, USA">
        <title>Comparative Genomics and Chromosome Evolution.</title>
        <authorList>
            <person name="Mudd A.B."/>
        </authorList>
    </citation>
    <scope>NUCLEOTIDE SEQUENCE</scope>
    <source>
        <strain evidence="3">1538</strain>
        <tissue evidence="3">Blood</tissue>
    </source>
</reference>
<keyword evidence="4" id="KW-1185">Reference proteome</keyword>
<evidence type="ECO:0000313" key="3">
    <source>
        <dbReference type="EMBL" id="DBA26159.1"/>
    </source>
</evidence>
<comment type="caution">
    <text evidence="3">The sequence shown here is derived from an EMBL/GenBank/DDBJ whole genome shotgun (WGS) entry which is preliminary data.</text>
</comment>
<dbReference type="Gene3D" id="1.10.150.50">
    <property type="entry name" value="Transcription Factor, Ets-1"/>
    <property type="match status" value="1"/>
</dbReference>
<evidence type="ECO:0000313" key="4">
    <source>
        <dbReference type="Proteomes" id="UP001181693"/>
    </source>
</evidence>
<dbReference type="InterPro" id="IPR001660">
    <property type="entry name" value="SAM"/>
</dbReference>
<dbReference type="Pfam" id="PF00536">
    <property type="entry name" value="SAM_1"/>
    <property type="match status" value="1"/>
</dbReference>
<dbReference type="PANTHER" id="PTHR12247:SF89">
    <property type="entry name" value="STERILE ALPHA MOTIF DOMAIN-CONTAINING PROTEIN 7"/>
    <property type="match status" value="1"/>
</dbReference>